<proteinExistence type="predicted"/>
<evidence type="ECO:0000313" key="2">
    <source>
        <dbReference type="EMBL" id="KAG7308300.1"/>
    </source>
</evidence>
<accession>A0ABQ7QTC4</accession>
<reference evidence="2 3" key="1">
    <citation type="submission" date="2021-06" db="EMBL/GenBank/DDBJ databases">
        <title>A haploid diamondback moth (Plutella xylostella L.) genome assembly resolves 31 chromosomes and identifies a diamide resistance mutation.</title>
        <authorList>
            <person name="Ward C.M."/>
            <person name="Perry K.D."/>
            <person name="Baker G."/>
            <person name="Powis K."/>
            <person name="Heckel D.G."/>
            <person name="Baxter S.W."/>
        </authorList>
    </citation>
    <scope>NUCLEOTIDE SEQUENCE [LARGE SCALE GENOMIC DNA]</scope>
    <source>
        <strain evidence="2 3">LV</strain>
        <tissue evidence="2">Single pupa</tissue>
    </source>
</reference>
<evidence type="ECO:0000313" key="3">
    <source>
        <dbReference type="Proteomes" id="UP000823941"/>
    </source>
</evidence>
<dbReference type="Proteomes" id="UP000823941">
    <property type="component" value="Chromosome 9"/>
</dbReference>
<feature type="region of interest" description="Disordered" evidence="1">
    <location>
        <begin position="1"/>
        <end position="23"/>
    </location>
</feature>
<feature type="compositionally biased region" description="Polar residues" evidence="1">
    <location>
        <begin position="1"/>
        <end position="14"/>
    </location>
</feature>
<comment type="caution">
    <text evidence="2">The sequence shown here is derived from an EMBL/GenBank/DDBJ whole genome shotgun (WGS) entry which is preliminary data.</text>
</comment>
<evidence type="ECO:0000256" key="1">
    <source>
        <dbReference type="SAM" id="MobiDB-lite"/>
    </source>
</evidence>
<name>A0ABQ7QTC4_PLUXY</name>
<sequence length="95" mass="10435">MNFQTRSAQNAEVTQETKREGHSQYLWKRLHRVRAVYHTMSCNVSCHVSSVTSSRQAAAATAATAAAAAAADTRGVRACLRDCGAPPRRSSWHYN</sequence>
<gene>
    <name evidence="2" type="ORF">JYU34_006996</name>
</gene>
<protein>
    <submittedName>
        <fullName evidence="2">Uncharacterized protein</fullName>
    </submittedName>
</protein>
<organism evidence="2 3">
    <name type="scientific">Plutella xylostella</name>
    <name type="common">Diamondback moth</name>
    <name type="synonym">Plutella maculipennis</name>
    <dbReference type="NCBI Taxonomy" id="51655"/>
    <lineage>
        <taxon>Eukaryota</taxon>
        <taxon>Metazoa</taxon>
        <taxon>Ecdysozoa</taxon>
        <taxon>Arthropoda</taxon>
        <taxon>Hexapoda</taxon>
        <taxon>Insecta</taxon>
        <taxon>Pterygota</taxon>
        <taxon>Neoptera</taxon>
        <taxon>Endopterygota</taxon>
        <taxon>Lepidoptera</taxon>
        <taxon>Glossata</taxon>
        <taxon>Ditrysia</taxon>
        <taxon>Yponomeutoidea</taxon>
        <taxon>Plutellidae</taxon>
        <taxon>Plutella</taxon>
    </lineage>
</organism>
<keyword evidence="3" id="KW-1185">Reference proteome</keyword>
<dbReference type="EMBL" id="JAHIBW010000009">
    <property type="protein sequence ID" value="KAG7308300.1"/>
    <property type="molecule type" value="Genomic_DNA"/>
</dbReference>